<keyword evidence="7" id="KW-1185">Reference proteome</keyword>
<dbReference type="GO" id="GO:0042597">
    <property type="term" value="C:periplasmic space"/>
    <property type="evidence" value="ECO:0007669"/>
    <property type="project" value="UniProtKB-SubCell"/>
</dbReference>
<dbReference type="PRINTS" id="PR00909">
    <property type="entry name" value="SPERMDNBNDNG"/>
</dbReference>
<dbReference type="HOGENOM" id="CLU_026974_1_3_6"/>
<evidence type="ECO:0000256" key="3">
    <source>
        <dbReference type="ARBA" id="ARBA00022729"/>
    </source>
</evidence>
<dbReference type="AlphaFoldDB" id="Q2SKI9"/>
<evidence type="ECO:0000256" key="5">
    <source>
        <dbReference type="SAM" id="SignalP"/>
    </source>
</evidence>
<dbReference type="SUPFAM" id="SSF53850">
    <property type="entry name" value="Periplasmic binding protein-like II"/>
    <property type="match status" value="1"/>
</dbReference>
<dbReference type="CDD" id="cd13590">
    <property type="entry name" value="PBP2_PotD_PotF_like"/>
    <property type="match status" value="1"/>
</dbReference>
<dbReference type="EMBL" id="CP000155">
    <property type="protein sequence ID" value="ABC28835.1"/>
    <property type="molecule type" value="Genomic_DNA"/>
</dbReference>
<dbReference type="Gene3D" id="3.40.190.10">
    <property type="entry name" value="Periplasmic binding protein-like II"/>
    <property type="match status" value="2"/>
</dbReference>
<dbReference type="InterPro" id="IPR001188">
    <property type="entry name" value="Sperm_putr-bd"/>
</dbReference>
<keyword evidence="3 5" id="KW-0732">Signal</keyword>
<evidence type="ECO:0000256" key="4">
    <source>
        <dbReference type="ARBA" id="ARBA00022764"/>
    </source>
</evidence>
<dbReference type="STRING" id="349521.HCH_02001"/>
<dbReference type="PANTHER" id="PTHR30222">
    <property type="entry name" value="SPERMIDINE/PUTRESCINE-BINDING PERIPLASMIC PROTEIN"/>
    <property type="match status" value="1"/>
</dbReference>
<keyword evidence="2" id="KW-0813">Transport</keyword>
<dbReference type="GO" id="GO:0019808">
    <property type="term" value="F:polyamine binding"/>
    <property type="evidence" value="ECO:0007669"/>
    <property type="project" value="InterPro"/>
</dbReference>
<name>Q2SKI9_HAHCH</name>
<evidence type="ECO:0000256" key="2">
    <source>
        <dbReference type="ARBA" id="ARBA00022448"/>
    </source>
</evidence>
<protein>
    <submittedName>
        <fullName evidence="6">Spermidine/putrescine-binding periplasmic protein</fullName>
    </submittedName>
</protein>
<dbReference type="GO" id="GO:0015846">
    <property type="term" value="P:polyamine transport"/>
    <property type="evidence" value="ECO:0007669"/>
    <property type="project" value="InterPro"/>
</dbReference>
<dbReference type="RefSeq" id="WP_011395906.1">
    <property type="nucleotide sequence ID" value="NC_007645.1"/>
</dbReference>
<reference evidence="6 7" key="1">
    <citation type="journal article" date="2005" name="Nucleic Acids Res.">
        <title>Genomic blueprint of Hahella chejuensis, a marine microbe producing an algicidal agent.</title>
        <authorList>
            <person name="Jeong H."/>
            <person name="Yim J.H."/>
            <person name="Lee C."/>
            <person name="Choi S.-H."/>
            <person name="Park Y.K."/>
            <person name="Yoon S.H."/>
            <person name="Hur C.-G."/>
            <person name="Kang H.-Y."/>
            <person name="Kim D."/>
            <person name="Lee H.H."/>
            <person name="Park K.H."/>
            <person name="Park S.-H."/>
            <person name="Park H.-S."/>
            <person name="Lee H.K."/>
            <person name="Oh T.K."/>
            <person name="Kim J.F."/>
        </authorList>
    </citation>
    <scope>NUCLEOTIDE SEQUENCE [LARGE SCALE GENOMIC DNA]</scope>
    <source>
        <strain evidence="6 7">KCTC 2396</strain>
    </source>
</reference>
<dbReference type="InterPro" id="IPR006059">
    <property type="entry name" value="SBP"/>
</dbReference>
<sequence length="349" mass="39812">MKRSMIALVIFSVLSLFSFVSRADSVLHIFTWEDYLDPEVVAEFEKTHHIKLKFSYFQNEEKRDRIMATRNGQGFDLILMDGLTAEAYIKLGWVAPLTETEVPNLKYNNDLWRRHQPALAGYVAPYAWGTQGVAYRSDLAPPVSRFMQLFRPVDELKGKIVMTPQATEMLPIALQTLGYDMYDESPQALTLAAELIAAQKPHVLTYRSLKTNGESLLVTGEAVAAVAYSGDALMLKQYNQNIEYRLPEEGGIVWFDYFIVSRYASDPDAAYQFLNFISEPRNAARNCEFTFSATYNEEALKILPEELLANQTVFPAINSRMGTHKAPSTLYKRRMMSIWHNLGFEQILQ</sequence>
<keyword evidence="4" id="KW-0574">Periplasm</keyword>
<dbReference type="KEGG" id="hch:HCH_02001"/>
<evidence type="ECO:0000256" key="1">
    <source>
        <dbReference type="ARBA" id="ARBA00004418"/>
    </source>
</evidence>
<dbReference type="eggNOG" id="COG0687">
    <property type="taxonomic scope" value="Bacteria"/>
</dbReference>
<dbReference type="Proteomes" id="UP000000238">
    <property type="component" value="Chromosome"/>
</dbReference>
<feature type="signal peptide" evidence="5">
    <location>
        <begin position="1"/>
        <end position="23"/>
    </location>
</feature>
<feature type="chain" id="PRO_5004215809" evidence="5">
    <location>
        <begin position="24"/>
        <end position="349"/>
    </location>
</feature>
<evidence type="ECO:0000313" key="7">
    <source>
        <dbReference type="Proteomes" id="UP000000238"/>
    </source>
</evidence>
<organism evidence="6 7">
    <name type="scientific">Hahella chejuensis (strain KCTC 2396)</name>
    <dbReference type="NCBI Taxonomy" id="349521"/>
    <lineage>
        <taxon>Bacteria</taxon>
        <taxon>Pseudomonadati</taxon>
        <taxon>Pseudomonadota</taxon>
        <taxon>Gammaproteobacteria</taxon>
        <taxon>Oceanospirillales</taxon>
        <taxon>Hahellaceae</taxon>
        <taxon>Hahella</taxon>
    </lineage>
</organism>
<comment type="subcellular location">
    <subcellularLocation>
        <location evidence="1">Periplasm</location>
    </subcellularLocation>
</comment>
<dbReference type="OrthoDB" id="9769319at2"/>
<evidence type="ECO:0000313" key="6">
    <source>
        <dbReference type="EMBL" id="ABC28835.1"/>
    </source>
</evidence>
<proteinExistence type="predicted"/>
<dbReference type="Pfam" id="PF13416">
    <property type="entry name" value="SBP_bac_8"/>
    <property type="match status" value="1"/>
</dbReference>
<accession>Q2SKI9</accession>
<dbReference type="PANTHER" id="PTHR30222:SF17">
    <property type="entry name" value="SPERMIDINE_PUTRESCINE-BINDING PERIPLASMIC PROTEIN"/>
    <property type="match status" value="1"/>
</dbReference>
<gene>
    <name evidence="6" type="ordered locus">HCH_02001</name>
</gene>